<reference evidence="2 3" key="1">
    <citation type="submission" date="2017-03" db="EMBL/GenBank/DDBJ databases">
        <title>Isolation of Levoglucosan Utilizing Bacteria.</title>
        <authorList>
            <person name="Arya A.S."/>
        </authorList>
    </citation>
    <scope>NUCLEOTIDE SEQUENCE [LARGE SCALE GENOMIC DNA]</scope>
    <source>
        <strain evidence="2 3">MEC069</strain>
    </source>
</reference>
<feature type="domain" description="PRC-barrel" evidence="1">
    <location>
        <begin position="3"/>
        <end position="70"/>
    </location>
</feature>
<keyword evidence="3" id="KW-1185">Reference proteome</keyword>
<organism evidence="2 3">
    <name type="scientific">Paenibacillus athensensis</name>
    <dbReference type="NCBI Taxonomy" id="1967502"/>
    <lineage>
        <taxon>Bacteria</taxon>
        <taxon>Bacillati</taxon>
        <taxon>Bacillota</taxon>
        <taxon>Bacilli</taxon>
        <taxon>Bacillales</taxon>
        <taxon>Paenibacillaceae</taxon>
        <taxon>Paenibacillus</taxon>
    </lineage>
</organism>
<evidence type="ECO:0000259" key="1">
    <source>
        <dbReference type="Pfam" id="PF05239"/>
    </source>
</evidence>
<sequence>MRKARELIGLNVLTVEDGRQVGQVKDVLLDSTWNLQGVVLEAKMWFSAIRYIRWSDIVAAGDDAVTITNDSVIREFEEDAQLHALLEGSRCIKGLPVVTAGGCKLGVVEDVYFDPNWGTQVVGYELSEGFLSDLKDGRKWLPMPATATKGADAIIVPVHCIEAVEELFVSKEE</sequence>
<dbReference type="InterPro" id="IPR027275">
    <property type="entry name" value="PRC-brl_dom"/>
</dbReference>
<dbReference type="Proteomes" id="UP000298246">
    <property type="component" value="Unassembled WGS sequence"/>
</dbReference>
<dbReference type="AlphaFoldDB" id="A0A4Y8Q1L5"/>
<dbReference type="RefSeq" id="WP_134753314.1">
    <property type="nucleotide sequence ID" value="NZ_MYFO02000002.1"/>
</dbReference>
<evidence type="ECO:0000313" key="2">
    <source>
        <dbReference type="EMBL" id="TFE87272.1"/>
    </source>
</evidence>
<dbReference type="EMBL" id="MYFO01000014">
    <property type="protein sequence ID" value="TFE87272.1"/>
    <property type="molecule type" value="Genomic_DNA"/>
</dbReference>
<dbReference type="Pfam" id="PF05239">
    <property type="entry name" value="PRC"/>
    <property type="match status" value="2"/>
</dbReference>
<dbReference type="OrthoDB" id="1707618at2"/>
<gene>
    <name evidence="2" type="ORF">B5M42_12550</name>
</gene>
<evidence type="ECO:0000313" key="3">
    <source>
        <dbReference type="Proteomes" id="UP000298246"/>
    </source>
</evidence>
<dbReference type="InterPro" id="IPR011033">
    <property type="entry name" value="PRC_barrel-like_sf"/>
</dbReference>
<accession>A0A4Y8Q1L5</accession>
<protein>
    <submittedName>
        <fullName evidence="2">Photosystem reaction center subunit H</fullName>
    </submittedName>
</protein>
<name>A0A4Y8Q1L5_9BACL</name>
<comment type="caution">
    <text evidence="2">The sequence shown here is derived from an EMBL/GenBank/DDBJ whole genome shotgun (WGS) entry which is preliminary data.</text>
</comment>
<proteinExistence type="predicted"/>
<dbReference type="SUPFAM" id="SSF50346">
    <property type="entry name" value="PRC-barrel domain"/>
    <property type="match status" value="2"/>
</dbReference>
<dbReference type="Gene3D" id="2.30.30.240">
    <property type="entry name" value="PRC-barrel domain"/>
    <property type="match status" value="2"/>
</dbReference>
<feature type="domain" description="PRC-barrel" evidence="1">
    <location>
        <begin position="92"/>
        <end position="157"/>
    </location>
</feature>